<dbReference type="FunFam" id="3.30.1510.10:FF:000001">
    <property type="entry name" value="Formate--tetrahydrofolate ligase"/>
    <property type="match status" value="1"/>
</dbReference>
<evidence type="ECO:0000256" key="5">
    <source>
        <dbReference type="ARBA" id="ARBA00022840"/>
    </source>
</evidence>
<accession>A0A1B1TEI1</accession>
<comment type="similarity">
    <text evidence="6">Belongs to the formate--tetrahydrofolate ligase family.</text>
</comment>
<gene>
    <name evidence="6" type="primary">fhs</name>
</gene>
<evidence type="ECO:0000256" key="4">
    <source>
        <dbReference type="ARBA" id="ARBA00022741"/>
    </source>
</evidence>
<evidence type="ECO:0000256" key="3">
    <source>
        <dbReference type="ARBA" id="ARBA00022598"/>
    </source>
</evidence>
<dbReference type="Gene3D" id="3.10.410.10">
    <property type="entry name" value="Formyltetrahydrofolate synthetase, domain 3"/>
    <property type="match status" value="1"/>
</dbReference>
<dbReference type="Pfam" id="PF01268">
    <property type="entry name" value="FTHFS"/>
    <property type="match status" value="1"/>
</dbReference>
<dbReference type="Gene3D" id="3.40.50.300">
    <property type="entry name" value="P-loop containing nucleotide triphosphate hydrolases"/>
    <property type="match status" value="1"/>
</dbReference>
<sequence length="573" mass="61115">MLMDSDMEIARAANPEHIETIANHLGLSRNDLIMHGPNVAKISWNSLKNKSQNANGSLILVTSVNPTPFGEGKTVTTIGLNQGLNLQGHNACCVIREPSLGPVFGIKGGAAGGGLSQVLPMEQINLHFTGDLHAITSAHNLCSAVLDNCLHRGNPLNINTNRIFWPRVLDMNDRSLREITIGLGGPSNGLDRTDRFDITAASEVMAILSLASDYEDLRFRLGRIIVAENNQGEPITADDIEASGAMALLLRDAFLPNLVQTLEGNPAFVHCGPFANIAHGNSSVIADKIALSCADYVVTEAGFGAEMGAQKALHIKSAASGIIPSCIVLNVTIRSMKLHGGGFSTGGGARPSKEEIELENIEAVRQGASTNLRRHIRNLTSTEIPVIVSINKFSTDTLSEIESLKEEALKAGASDIVIFEGHEKGGKGAIELANAVVNACKEHDENNNPFTPLVDPETDVEQTILKIATNIYGAQSVDFSTEALHTLGNIKKWGKNHLPVCMAKNQYSFSHDKKILGAPSGFNMPIRELRINAGAGFIVAVCGSMMTMPGLPKRPAAADMDMDEDGNLTGVFG</sequence>
<dbReference type="EC" id="6.3.4.3" evidence="6"/>
<dbReference type="InterPro" id="IPR027417">
    <property type="entry name" value="P-loop_NTPase"/>
</dbReference>
<dbReference type="Gene3D" id="3.30.1510.10">
    <property type="entry name" value="Domain 2, N(10)-formyltetrahydrofolate synthetase"/>
    <property type="match status" value="1"/>
</dbReference>
<reference evidence="7" key="2">
    <citation type="journal article" date="2015" name="ISME J.">
        <title>A new class of marine Euryarchaeota group II from the Mediterranean deep chlorophyll maximum.</title>
        <authorList>
            <person name="Martin-Cuadrado A.B."/>
            <person name="Garcia-Heredia I."/>
            <person name="Molto A.G."/>
            <person name="Lopez-Ubeda R."/>
            <person name="Kimes N."/>
            <person name="Lopez-Garcia P."/>
            <person name="Moreira D."/>
            <person name="Rodriguez-Valera F."/>
        </authorList>
    </citation>
    <scope>NUCLEOTIDE SEQUENCE</scope>
</reference>
<keyword evidence="3 6" id="KW-0436">Ligase</keyword>
<dbReference type="EMBL" id="KP211901">
    <property type="protein sequence ID" value="ANV80674.1"/>
    <property type="molecule type" value="Genomic_DNA"/>
</dbReference>
<dbReference type="InterPro" id="IPR020628">
    <property type="entry name" value="Formate_THF_ligase_CS"/>
</dbReference>
<reference evidence="7" key="1">
    <citation type="submission" date="2014-11" db="EMBL/GenBank/DDBJ databases">
        <authorList>
            <person name="Zhu J."/>
            <person name="Qi W."/>
            <person name="Song R."/>
        </authorList>
    </citation>
    <scope>NUCLEOTIDE SEQUENCE</scope>
</reference>
<comment type="catalytic activity">
    <reaction evidence="6">
        <text>(6S)-5,6,7,8-tetrahydrofolate + formate + ATP = (6R)-10-formyltetrahydrofolate + ADP + phosphate</text>
        <dbReference type="Rhea" id="RHEA:20221"/>
        <dbReference type="ChEBI" id="CHEBI:15740"/>
        <dbReference type="ChEBI" id="CHEBI:30616"/>
        <dbReference type="ChEBI" id="CHEBI:43474"/>
        <dbReference type="ChEBI" id="CHEBI:57453"/>
        <dbReference type="ChEBI" id="CHEBI:195366"/>
        <dbReference type="ChEBI" id="CHEBI:456216"/>
        <dbReference type="EC" id="6.3.4.3"/>
    </reaction>
</comment>
<keyword evidence="2 6" id="KW-0554">One-carbon metabolism</keyword>
<dbReference type="SUPFAM" id="SSF52540">
    <property type="entry name" value="P-loop containing nucleoside triphosphate hydrolases"/>
    <property type="match status" value="1"/>
</dbReference>
<name>A0A1B1TEI1_9ARCH</name>
<feature type="binding site" evidence="6">
    <location>
        <begin position="67"/>
        <end position="74"/>
    </location>
    <ligand>
        <name>ATP</name>
        <dbReference type="ChEBI" id="CHEBI:30616"/>
    </ligand>
</feature>
<dbReference type="NCBIfam" id="NF010030">
    <property type="entry name" value="PRK13505.1"/>
    <property type="match status" value="1"/>
</dbReference>
<evidence type="ECO:0000313" key="7">
    <source>
        <dbReference type="EMBL" id="ANV80674.1"/>
    </source>
</evidence>
<evidence type="ECO:0000256" key="2">
    <source>
        <dbReference type="ARBA" id="ARBA00022563"/>
    </source>
</evidence>
<dbReference type="FunFam" id="3.10.410.10:FF:000001">
    <property type="entry name" value="Putative formate--tetrahydrofolate ligase"/>
    <property type="match status" value="1"/>
</dbReference>
<dbReference type="PROSITE" id="PS00721">
    <property type="entry name" value="FTHFS_1"/>
    <property type="match status" value="1"/>
</dbReference>
<organism evidence="7">
    <name type="scientific">uncultured Poseidoniia archaeon</name>
    <dbReference type="NCBI Taxonomy" id="1697135"/>
    <lineage>
        <taxon>Archaea</taxon>
        <taxon>Methanobacteriati</taxon>
        <taxon>Thermoplasmatota</taxon>
        <taxon>Candidatus Poseidoniia</taxon>
        <taxon>environmental samples</taxon>
    </lineage>
</organism>
<dbReference type="CDD" id="cd00477">
    <property type="entry name" value="FTHFS"/>
    <property type="match status" value="1"/>
</dbReference>
<keyword evidence="4 6" id="KW-0547">Nucleotide-binding</keyword>
<dbReference type="InterPro" id="IPR000559">
    <property type="entry name" value="Formate_THF_ligase"/>
</dbReference>
<dbReference type="GO" id="GO:0004329">
    <property type="term" value="F:formate-tetrahydrofolate ligase activity"/>
    <property type="evidence" value="ECO:0007669"/>
    <property type="project" value="UniProtKB-UniRule"/>
</dbReference>
<dbReference type="HAMAP" id="MF_01543">
    <property type="entry name" value="FTHFS"/>
    <property type="match status" value="1"/>
</dbReference>
<comment type="pathway">
    <text evidence="1 6">One-carbon metabolism; tetrahydrofolate interconversion.</text>
</comment>
<evidence type="ECO:0000256" key="1">
    <source>
        <dbReference type="ARBA" id="ARBA00004777"/>
    </source>
</evidence>
<dbReference type="GO" id="GO:0005524">
    <property type="term" value="F:ATP binding"/>
    <property type="evidence" value="ECO:0007669"/>
    <property type="project" value="UniProtKB-UniRule"/>
</dbReference>
<evidence type="ECO:0000256" key="6">
    <source>
        <dbReference type="HAMAP-Rule" id="MF_01543"/>
    </source>
</evidence>
<dbReference type="GO" id="GO:0035999">
    <property type="term" value="P:tetrahydrofolate interconversion"/>
    <property type="evidence" value="ECO:0007669"/>
    <property type="project" value="UniProtKB-UniRule"/>
</dbReference>
<proteinExistence type="inferred from homology"/>
<dbReference type="AlphaFoldDB" id="A0A1B1TEI1"/>
<dbReference type="UniPathway" id="UPA00193"/>
<protein>
    <recommendedName>
        <fullName evidence="6">Formate--tetrahydrofolate ligase</fullName>
        <ecNumber evidence="6">6.3.4.3</ecNumber>
    </recommendedName>
    <alternativeName>
        <fullName evidence="6">Formyltetrahydrofolate synthetase</fullName>
        <shortName evidence="6">FHS</shortName>
        <shortName evidence="6">FTHFS</shortName>
    </alternativeName>
</protein>
<keyword evidence="5 6" id="KW-0067">ATP-binding</keyword>